<sequence length="305" mass="33173">MSLLDRVLACTAHDPAPLRPWRIGDTVAGWVAPPVAAVLDRWPDPLRAEGMGWRLDDRLDSPEARAEALEAVTDRLIEAGLVRKRRDERYPVLAEWGAPLLATVDRGAAVALGIKSFGVHINGVVESPDGPLLWIGRRSADRALDPGKLDNIVAGGQPHGLSLAENVVKECAEEAGIPAALARQAVPASAITYMMGTAEGLRRDTLFVYDLALAPDFTPENTDGEVEAFERWPLAAALERIRDTEDFKFNVALVIIDLAIRRGLIDPEEPDYLLLCRGLHEPTDLPAAPPRIGTNRPSWRSTASV</sequence>
<dbReference type="InterPro" id="IPR000086">
    <property type="entry name" value="NUDIX_hydrolase_dom"/>
</dbReference>
<dbReference type="Proteomes" id="UP001262410">
    <property type="component" value="Unassembled WGS sequence"/>
</dbReference>
<comment type="caution">
    <text evidence="3">The sequence shown here is derived from an EMBL/GenBank/DDBJ whole genome shotgun (WGS) entry which is preliminary data.</text>
</comment>
<dbReference type="PANTHER" id="PTHR13622:SF8">
    <property type="entry name" value="THIAMIN PYROPHOSPHOKINASE 1"/>
    <property type="match status" value="1"/>
</dbReference>
<dbReference type="EMBL" id="JAVDPW010000007">
    <property type="protein sequence ID" value="MDR6291691.1"/>
    <property type="molecule type" value="Genomic_DNA"/>
</dbReference>
<feature type="compositionally biased region" description="Polar residues" evidence="1">
    <location>
        <begin position="295"/>
        <end position="305"/>
    </location>
</feature>
<evidence type="ECO:0000259" key="2">
    <source>
        <dbReference type="PROSITE" id="PS51462"/>
    </source>
</evidence>
<dbReference type="Pfam" id="PF15916">
    <property type="entry name" value="DUF4743"/>
    <property type="match status" value="1"/>
</dbReference>
<reference evidence="3 4" key="1">
    <citation type="submission" date="2023-07" db="EMBL/GenBank/DDBJ databases">
        <title>Sorghum-associated microbial communities from plants grown in Nebraska, USA.</title>
        <authorList>
            <person name="Schachtman D."/>
        </authorList>
    </citation>
    <scope>NUCLEOTIDE SEQUENCE [LARGE SCALE GENOMIC DNA]</scope>
    <source>
        <strain evidence="3 4">584</strain>
    </source>
</reference>
<keyword evidence="4" id="KW-1185">Reference proteome</keyword>
<name>A0ABU1JST8_9PROT</name>
<feature type="domain" description="Nudix hydrolase" evidence="2">
    <location>
        <begin position="116"/>
        <end position="257"/>
    </location>
</feature>
<organism evidence="3 4">
    <name type="scientific">Inquilinus ginsengisoli</name>
    <dbReference type="NCBI Taxonomy" id="363840"/>
    <lineage>
        <taxon>Bacteria</taxon>
        <taxon>Pseudomonadati</taxon>
        <taxon>Pseudomonadota</taxon>
        <taxon>Alphaproteobacteria</taxon>
        <taxon>Rhodospirillales</taxon>
        <taxon>Rhodospirillaceae</taxon>
        <taxon>Inquilinus</taxon>
    </lineage>
</organism>
<dbReference type="PROSITE" id="PS51462">
    <property type="entry name" value="NUDIX"/>
    <property type="match status" value="1"/>
</dbReference>
<evidence type="ECO:0000313" key="3">
    <source>
        <dbReference type="EMBL" id="MDR6291691.1"/>
    </source>
</evidence>
<evidence type="ECO:0000256" key="1">
    <source>
        <dbReference type="SAM" id="MobiDB-lite"/>
    </source>
</evidence>
<dbReference type="RefSeq" id="WP_309797124.1">
    <property type="nucleotide sequence ID" value="NZ_JAVDPW010000007.1"/>
</dbReference>
<dbReference type="SUPFAM" id="SSF55811">
    <property type="entry name" value="Nudix"/>
    <property type="match status" value="1"/>
</dbReference>
<dbReference type="InterPro" id="IPR031804">
    <property type="entry name" value="DUF4743"/>
</dbReference>
<evidence type="ECO:0000313" key="4">
    <source>
        <dbReference type="Proteomes" id="UP001262410"/>
    </source>
</evidence>
<feature type="region of interest" description="Disordered" evidence="1">
    <location>
        <begin position="286"/>
        <end position="305"/>
    </location>
</feature>
<protein>
    <submittedName>
        <fullName evidence="3">8-oxo-dGTP pyrophosphatase MutT (NUDIX family)</fullName>
    </submittedName>
</protein>
<dbReference type="CDD" id="cd03676">
    <property type="entry name" value="NUDIX_Tnr3_like"/>
    <property type="match status" value="1"/>
</dbReference>
<dbReference type="InterPro" id="IPR015797">
    <property type="entry name" value="NUDIX_hydrolase-like_dom_sf"/>
</dbReference>
<dbReference type="Gene3D" id="3.90.79.10">
    <property type="entry name" value="Nucleoside Triphosphate Pyrophosphohydrolase"/>
    <property type="match status" value="1"/>
</dbReference>
<gene>
    <name evidence="3" type="ORF">E9232_004225</name>
</gene>
<accession>A0ABU1JST8</accession>
<dbReference type="PANTHER" id="PTHR13622">
    <property type="entry name" value="THIAMIN PYROPHOSPHOKINASE"/>
    <property type="match status" value="1"/>
</dbReference>
<proteinExistence type="predicted"/>